<evidence type="ECO:0000256" key="8">
    <source>
        <dbReference type="ARBA" id="ARBA00022679"/>
    </source>
</evidence>
<evidence type="ECO:0000259" key="11">
    <source>
        <dbReference type="Pfam" id="PF00291"/>
    </source>
</evidence>
<dbReference type="SUPFAM" id="SSF53686">
    <property type="entry name" value="Tryptophan synthase beta subunit-like PLP-dependent enzymes"/>
    <property type="match status" value="1"/>
</dbReference>
<dbReference type="InterPro" id="IPR023927">
    <property type="entry name" value="SbnA"/>
</dbReference>
<dbReference type="PROSITE" id="PS00901">
    <property type="entry name" value="CYS_SYNTHASE"/>
    <property type="match status" value="1"/>
</dbReference>
<dbReference type="InterPro" id="IPR001216">
    <property type="entry name" value="P-phosphate_BS"/>
</dbReference>
<evidence type="ECO:0000256" key="7">
    <source>
        <dbReference type="ARBA" id="ARBA00016985"/>
    </source>
</evidence>
<evidence type="ECO:0000256" key="2">
    <source>
        <dbReference type="ARBA" id="ARBA00004056"/>
    </source>
</evidence>
<reference evidence="12 13" key="1">
    <citation type="submission" date="2021-01" db="EMBL/GenBank/DDBJ databases">
        <title>Whole genome shotgun sequence of Plantactinospora endophytica NBRC 110450.</title>
        <authorList>
            <person name="Komaki H."/>
            <person name="Tamura T."/>
        </authorList>
    </citation>
    <scope>NUCLEOTIDE SEQUENCE [LARGE SCALE GENOMIC DNA]</scope>
    <source>
        <strain evidence="12 13">NBRC 110450</strain>
    </source>
</reference>
<feature type="region of interest" description="Disordered" evidence="10">
    <location>
        <begin position="1"/>
        <end position="30"/>
    </location>
</feature>
<dbReference type="InterPro" id="IPR050214">
    <property type="entry name" value="Cys_Synth/Cystath_Beta-Synth"/>
</dbReference>
<evidence type="ECO:0000256" key="1">
    <source>
        <dbReference type="ARBA" id="ARBA00001933"/>
    </source>
</evidence>
<comment type="caution">
    <text evidence="12">The sequence shown here is derived from an EMBL/GenBank/DDBJ whole genome shotgun (WGS) entry which is preliminary data.</text>
</comment>
<dbReference type="EMBL" id="BONW01000039">
    <property type="protein sequence ID" value="GIG91766.1"/>
    <property type="molecule type" value="Genomic_DNA"/>
</dbReference>
<evidence type="ECO:0000313" key="12">
    <source>
        <dbReference type="EMBL" id="GIG91766.1"/>
    </source>
</evidence>
<evidence type="ECO:0000256" key="10">
    <source>
        <dbReference type="SAM" id="MobiDB-lite"/>
    </source>
</evidence>
<keyword evidence="13" id="KW-1185">Reference proteome</keyword>
<dbReference type="InterPro" id="IPR036052">
    <property type="entry name" value="TrpB-like_PALP_sf"/>
</dbReference>
<dbReference type="NCBIfam" id="TIGR03945">
    <property type="entry name" value="PLP_SbnA_fam"/>
    <property type="match status" value="1"/>
</dbReference>
<evidence type="ECO:0000313" key="13">
    <source>
        <dbReference type="Proteomes" id="UP000646749"/>
    </source>
</evidence>
<keyword evidence="8" id="KW-0808">Transferase</keyword>
<protein>
    <recommendedName>
        <fullName evidence="7">N-(2-amino-2-carboxyethyl)-L-glutamate synthase</fullName>
        <ecNumber evidence="6">2.5.1.140</ecNumber>
    </recommendedName>
</protein>
<dbReference type="Gene3D" id="3.40.50.1100">
    <property type="match status" value="2"/>
</dbReference>
<comment type="cofactor">
    <cofactor evidence="1">
        <name>pyridoxal 5'-phosphate</name>
        <dbReference type="ChEBI" id="CHEBI:597326"/>
    </cofactor>
</comment>
<comment type="similarity">
    <text evidence="4">Belongs to the cysteine synthase/cystathionine beta-synthase family. SbnA subfamily.</text>
</comment>
<keyword evidence="9" id="KW-0663">Pyridoxal phosphate</keyword>
<dbReference type="CDD" id="cd01561">
    <property type="entry name" value="CBS_like"/>
    <property type="match status" value="1"/>
</dbReference>
<accession>A0ABQ4EAL0</accession>
<feature type="domain" description="Tryptophan synthase beta chain-like PALP" evidence="11">
    <location>
        <begin position="40"/>
        <end position="329"/>
    </location>
</feature>
<dbReference type="PANTHER" id="PTHR10314">
    <property type="entry name" value="CYSTATHIONINE BETA-SYNTHASE"/>
    <property type="match status" value="1"/>
</dbReference>
<dbReference type="Proteomes" id="UP000646749">
    <property type="component" value="Unassembled WGS sequence"/>
</dbReference>
<gene>
    <name evidence="12" type="ORF">Pen02_67020</name>
</gene>
<proteinExistence type="inferred from homology"/>
<evidence type="ECO:0000256" key="3">
    <source>
        <dbReference type="ARBA" id="ARBA00004924"/>
    </source>
</evidence>
<comment type="pathway">
    <text evidence="3">Siderophore biosynthesis.</text>
</comment>
<dbReference type="EC" id="2.5.1.140" evidence="6"/>
<dbReference type="Pfam" id="PF00291">
    <property type="entry name" value="PALP"/>
    <property type="match status" value="1"/>
</dbReference>
<dbReference type="InterPro" id="IPR001926">
    <property type="entry name" value="TrpB-like_PALP"/>
</dbReference>
<comment type="subunit">
    <text evidence="5">Homodimer.</text>
</comment>
<evidence type="ECO:0000256" key="5">
    <source>
        <dbReference type="ARBA" id="ARBA00011738"/>
    </source>
</evidence>
<comment type="function">
    <text evidence="2">Catalyzes the synthesis of N-((2S)-2-amino-2-carboxyethyl)-L-glutamate (ACEGA) from O-phospho-L-serine and L-glutamate. Involved in the biosynthesis of L-2,3-diaminopropionic acid (L-Dap), a precursor of staphyloferrin B and antibiotics.</text>
</comment>
<name>A0ABQ4EAL0_9ACTN</name>
<evidence type="ECO:0000256" key="4">
    <source>
        <dbReference type="ARBA" id="ARBA00008519"/>
    </source>
</evidence>
<evidence type="ECO:0000256" key="9">
    <source>
        <dbReference type="ARBA" id="ARBA00022898"/>
    </source>
</evidence>
<evidence type="ECO:0000256" key="6">
    <source>
        <dbReference type="ARBA" id="ARBA00012331"/>
    </source>
</evidence>
<organism evidence="12 13">
    <name type="scientific">Plantactinospora endophytica</name>
    <dbReference type="NCBI Taxonomy" id="673535"/>
    <lineage>
        <taxon>Bacteria</taxon>
        <taxon>Bacillati</taxon>
        <taxon>Actinomycetota</taxon>
        <taxon>Actinomycetes</taxon>
        <taxon>Micromonosporales</taxon>
        <taxon>Micromonosporaceae</taxon>
        <taxon>Plantactinospora</taxon>
    </lineage>
</organism>
<sequence length="364" mass="39353">MDLLQPGERGACTPTFTGGHDQPQGEVQKGSPHALKGILAAVGNTPLVELERLVPDSRIRVFAKLERFNPGGSVKDRTALSMLLDKIRSGELQPGRSVVVESSSGNLAVGLAQICRYFGLRFVCVVDAKTTEQNIAILRAYQAQVEVVTRPDPDSGEYLPVRVRRVRELVANTPHSFWPNQYANPLNPIAHRQTMGEIVEALDGSVDYLFCAVSSCGTLRGCADYIREHGLSTKIVAVDAVGSMIFDGQRPIERLLPGHGASLRPGLFDPNAADEVVHVTDLECVAACRRLTAREAILAGGSSGATIAALERRAPTIPADAKCVLIFPDGGDRYLDTIYSDDWVRSRFGEVSHLWKEAAGGDQV</sequence>